<evidence type="ECO:0000256" key="1">
    <source>
        <dbReference type="ARBA" id="ARBA00010139"/>
    </source>
</evidence>
<dbReference type="InterPro" id="IPR036188">
    <property type="entry name" value="FAD/NAD-bd_sf"/>
</dbReference>
<reference evidence="4" key="1">
    <citation type="submission" date="2017-03" db="EMBL/GenBank/DDBJ databases">
        <authorList>
            <person name="Sharma R."/>
            <person name="Thines M."/>
        </authorList>
    </citation>
    <scope>NUCLEOTIDE SEQUENCE [LARGE SCALE GENOMIC DNA]</scope>
</reference>
<dbReference type="AlphaFoldDB" id="A0A1W5CW08"/>
<feature type="compositionally biased region" description="Low complexity" evidence="2">
    <location>
        <begin position="136"/>
        <end position="149"/>
    </location>
</feature>
<dbReference type="Gene3D" id="3.50.50.60">
    <property type="entry name" value="FAD/NAD(P)-binding domain"/>
    <property type="match status" value="1"/>
</dbReference>
<dbReference type="EMBL" id="FWEW01000421">
    <property type="protein sequence ID" value="SLM34849.1"/>
    <property type="molecule type" value="Genomic_DNA"/>
</dbReference>
<proteinExistence type="inferred from homology"/>
<dbReference type="SUPFAM" id="SSF51905">
    <property type="entry name" value="FAD/NAD(P)-binding domain"/>
    <property type="match status" value="1"/>
</dbReference>
<name>A0A1W5CW08_9LECA</name>
<evidence type="ECO:0000313" key="4">
    <source>
        <dbReference type="Proteomes" id="UP000192927"/>
    </source>
</evidence>
<protein>
    <submittedName>
        <fullName evidence="3">Uncharacterized protein</fullName>
    </submittedName>
</protein>
<sequence length="161" mass="18116">MTRVSRKVCPLKNLRDHFRHDKNALVAHAKDIEMQINAMWEVMFTGSETQQQAQQHYRTRMGELIKHKRLLDGLTPTWSIGCRRITPGDPYMEAIQKPNVDVHFTTVTKITEDGVIGADGIERKVDTIVCATGFARASPSSASKTSTSRPNEKPRRNPTSA</sequence>
<feature type="region of interest" description="Disordered" evidence="2">
    <location>
        <begin position="136"/>
        <end position="161"/>
    </location>
</feature>
<dbReference type="PANTHER" id="PTHR42877">
    <property type="entry name" value="L-ORNITHINE N(5)-MONOOXYGENASE-RELATED"/>
    <property type="match status" value="1"/>
</dbReference>
<dbReference type="PANTHER" id="PTHR42877:SF1">
    <property type="entry name" value="FAD-BINDING MONOOXYGENASE STCW"/>
    <property type="match status" value="1"/>
</dbReference>
<keyword evidence="4" id="KW-1185">Reference proteome</keyword>
<comment type="similarity">
    <text evidence="1">Belongs to the FAD-binding monooxygenase family.</text>
</comment>
<organism evidence="3 4">
    <name type="scientific">Lasallia pustulata</name>
    <dbReference type="NCBI Taxonomy" id="136370"/>
    <lineage>
        <taxon>Eukaryota</taxon>
        <taxon>Fungi</taxon>
        <taxon>Dikarya</taxon>
        <taxon>Ascomycota</taxon>
        <taxon>Pezizomycotina</taxon>
        <taxon>Lecanoromycetes</taxon>
        <taxon>OSLEUM clade</taxon>
        <taxon>Umbilicariomycetidae</taxon>
        <taxon>Umbilicariales</taxon>
        <taxon>Umbilicariaceae</taxon>
        <taxon>Lasallia</taxon>
    </lineage>
</organism>
<evidence type="ECO:0000313" key="3">
    <source>
        <dbReference type="EMBL" id="SLM34849.1"/>
    </source>
</evidence>
<accession>A0A1W5CW08</accession>
<dbReference type="InterPro" id="IPR051209">
    <property type="entry name" value="FAD-bind_Monooxygenase_sf"/>
</dbReference>
<dbReference type="Proteomes" id="UP000192927">
    <property type="component" value="Unassembled WGS sequence"/>
</dbReference>
<evidence type="ECO:0000256" key="2">
    <source>
        <dbReference type="SAM" id="MobiDB-lite"/>
    </source>
</evidence>